<sequence length="348" mass="38633">MILHPAWAGELCLPQFCCTGTNAVLSLACFGQATQNLWVPVRRKAQVRRERGRQCLEYRAMVGGRRRTHLHLCTLLCAAWVLALLLDADNSSSTFTVTTAFRPQLNPERSQAPPFAGSTEAFNAYKERALPRCVLRSLMPYVGAGMVAATIQATLSEVEVFFKNSHDITLKVVLLSFRATLIANLLKFPFFEAIFAAATTQASPFAGGMLAGGIFATVTLPISNLLYRRSMKLPVRWSKLYEAYLPTLLRDMTYGILRSYLSPPLAVDVRPSVLFVIVFLACMGSSPFNQWRSFLLQHHSEKQPLMVYFKPKNYIGISVWAALRQGMSVGLGYVLAPALVRCLLSRGS</sequence>
<evidence type="ECO:0000313" key="3">
    <source>
        <dbReference type="Proteomes" id="UP000601435"/>
    </source>
</evidence>
<dbReference type="AlphaFoldDB" id="A0A812T5C1"/>
<dbReference type="OrthoDB" id="417800at2759"/>
<dbReference type="Proteomes" id="UP000601435">
    <property type="component" value="Unassembled WGS sequence"/>
</dbReference>
<feature type="transmembrane region" description="Helical" evidence="1">
    <location>
        <begin position="69"/>
        <end position="86"/>
    </location>
</feature>
<dbReference type="EMBL" id="CAJNJA010023071">
    <property type="protein sequence ID" value="CAE7504971.1"/>
    <property type="molecule type" value="Genomic_DNA"/>
</dbReference>
<keyword evidence="1" id="KW-1133">Transmembrane helix</keyword>
<gene>
    <name evidence="2" type="primary">CAC</name>
    <name evidence="2" type="ORF">SNEC2469_LOCUS14392</name>
</gene>
<comment type="caution">
    <text evidence="2">The sequence shown here is derived from an EMBL/GenBank/DDBJ whole genome shotgun (WGS) entry which is preliminary data.</text>
</comment>
<reference evidence="2" key="1">
    <citation type="submission" date="2021-02" db="EMBL/GenBank/DDBJ databases">
        <authorList>
            <person name="Dougan E. K."/>
            <person name="Rhodes N."/>
            <person name="Thang M."/>
            <person name="Chan C."/>
        </authorList>
    </citation>
    <scope>NUCLEOTIDE SEQUENCE</scope>
</reference>
<feature type="transmembrane region" description="Helical" evidence="1">
    <location>
        <begin position="168"/>
        <end position="186"/>
    </location>
</feature>
<accession>A0A812T5C1</accession>
<name>A0A812T5C1_9DINO</name>
<protein>
    <submittedName>
        <fullName evidence="2">CAC protein</fullName>
    </submittedName>
</protein>
<keyword evidence="1" id="KW-0812">Transmembrane</keyword>
<keyword evidence="3" id="KW-1185">Reference proteome</keyword>
<evidence type="ECO:0000256" key="1">
    <source>
        <dbReference type="SAM" id="Phobius"/>
    </source>
</evidence>
<keyword evidence="1" id="KW-0472">Membrane</keyword>
<organism evidence="2 3">
    <name type="scientific">Symbiodinium necroappetens</name>
    <dbReference type="NCBI Taxonomy" id="1628268"/>
    <lineage>
        <taxon>Eukaryota</taxon>
        <taxon>Sar</taxon>
        <taxon>Alveolata</taxon>
        <taxon>Dinophyceae</taxon>
        <taxon>Suessiales</taxon>
        <taxon>Symbiodiniaceae</taxon>
        <taxon>Symbiodinium</taxon>
    </lineage>
</organism>
<proteinExistence type="predicted"/>
<feature type="transmembrane region" description="Helical" evidence="1">
    <location>
        <begin position="206"/>
        <end position="227"/>
    </location>
</feature>
<evidence type="ECO:0000313" key="2">
    <source>
        <dbReference type="EMBL" id="CAE7504971.1"/>
    </source>
</evidence>
<feature type="transmembrane region" description="Helical" evidence="1">
    <location>
        <begin position="138"/>
        <end position="156"/>
    </location>
</feature>